<dbReference type="AlphaFoldDB" id="A0A8H2VSF3"/>
<dbReference type="OrthoDB" id="1918685at2759"/>
<sequence>MSKSVLIWMPLVLMMTTNNPADQLVHIDALALESGEEDSTSTESLASLESDSEERPPEKILTEIVGKNNHIWYLVKWKDCPLLRSSWEGEACFENYPWILDQWLVDKQSQKEGRIQPFDLQAFDKACKDLDLAERQRRNLRRLRRKAKRILSVVAD</sequence>
<accession>A0A8H2VSF3</accession>
<dbReference type="PROSITE" id="PS50013">
    <property type="entry name" value="CHROMO_2"/>
    <property type="match status" value="1"/>
</dbReference>
<dbReference type="Pfam" id="PF00385">
    <property type="entry name" value="Chromo"/>
    <property type="match status" value="1"/>
</dbReference>
<feature type="chain" id="PRO_5034775970" evidence="4">
    <location>
        <begin position="22"/>
        <end position="156"/>
    </location>
</feature>
<feature type="region of interest" description="Disordered" evidence="3">
    <location>
        <begin position="35"/>
        <end position="57"/>
    </location>
</feature>
<evidence type="ECO:0000313" key="7">
    <source>
        <dbReference type="Proteomes" id="UP000624404"/>
    </source>
</evidence>
<dbReference type="SUPFAM" id="SSF54160">
    <property type="entry name" value="Chromo domain-like"/>
    <property type="match status" value="1"/>
</dbReference>
<feature type="signal peptide" evidence="4">
    <location>
        <begin position="1"/>
        <end position="21"/>
    </location>
</feature>
<dbReference type="InterPro" id="IPR023780">
    <property type="entry name" value="Chromo_domain"/>
</dbReference>
<feature type="domain" description="Chromo" evidence="5">
    <location>
        <begin position="55"/>
        <end position="115"/>
    </location>
</feature>
<evidence type="ECO:0000256" key="4">
    <source>
        <dbReference type="SAM" id="SignalP"/>
    </source>
</evidence>
<protein>
    <submittedName>
        <fullName evidence="6">236cf7ac-6baa-4e05-883b-8906f65cb321-CDS</fullName>
    </submittedName>
</protein>
<dbReference type="InterPro" id="IPR000953">
    <property type="entry name" value="Chromo/chromo_shadow_dom"/>
</dbReference>
<dbReference type="Gene3D" id="2.40.50.40">
    <property type="match status" value="1"/>
</dbReference>
<reference evidence="6" key="1">
    <citation type="submission" date="2020-10" db="EMBL/GenBank/DDBJ databases">
        <authorList>
            <person name="Kusch S."/>
        </authorList>
    </citation>
    <scope>NUCLEOTIDE SEQUENCE</scope>
    <source>
        <strain evidence="6">SwB9</strain>
    </source>
</reference>
<dbReference type="CDD" id="cd00024">
    <property type="entry name" value="CD_CSD"/>
    <property type="match status" value="1"/>
</dbReference>
<gene>
    <name evidence="6" type="ORF">SCLTRI_LOCUS3217</name>
</gene>
<keyword evidence="4" id="KW-0732">Signal</keyword>
<evidence type="ECO:0000256" key="2">
    <source>
        <dbReference type="SAM" id="Coils"/>
    </source>
</evidence>
<keyword evidence="2" id="KW-0175">Coiled coil</keyword>
<evidence type="ECO:0000259" key="5">
    <source>
        <dbReference type="PROSITE" id="PS50013"/>
    </source>
</evidence>
<comment type="caution">
    <text evidence="6">The sequence shown here is derived from an EMBL/GenBank/DDBJ whole genome shotgun (WGS) entry which is preliminary data.</text>
</comment>
<feature type="coiled-coil region" evidence="2">
    <location>
        <begin position="123"/>
        <end position="153"/>
    </location>
</feature>
<dbReference type="Proteomes" id="UP000624404">
    <property type="component" value="Unassembled WGS sequence"/>
</dbReference>
<dbReference type="EMBL" id="CAJHIA010000010">
    <property type="protein sequence ID" value="CAD6443424.1"/>
    <property type="molecule type" value="Genomic_DNA"/>
</dbReference>
<proteinExistence type="predicted"/>
<dbReference type="GO" id="GO:0006338">
    <property type="term" value="P:chromatin remodeling"/>
    <property type="evidence" value="ECO:0007669"/>
    <property type="project" value="UniProtKB-ARBA"/>
</dbReference>
<evidence type="ECO:0000256" key="1">
    <source>
        <dbReference type="ARBA" id="ARBA00011353"/>
    </source>
</evidence>
<evidence type="ECO:0000313" key="6">
    <source>
        <dbReference type="EMBL" id="CAD6443424.1"/>
    </source>
</evidence>
<evidence type="ECO:0000256" key="3">
    <source>
        <dbReference type="SAM" id="MobiDB-lite"/>
    </source>
</evidence>
<name>A0A8H2VSF3_9HELO</name>
<dbReference type="InterPro" id="IPR016197">
    <property type="entry name" value="Chromo-like_dom_sf"/>
</dbReference>
<keyword evidence="7" id="KW-1185">Reference proteome</keyword>
<organism evidence="6 7">
    <name type="scientific">Sclerotinia trifoliorum</name>
    <dbReference type="NCBI Taxonomy" id="28548"/>
    <lineage>
        <taxon>Eukaryota</taxon>
        <taxon>Fungi</taxon>
        <taxon>Dikarya</taxon>
        <taxon>Ascomycota</taxon>
        <taxon>Pezizomycotina</taxon>
        <taxon>Leotiomycetes</taxon>
        <taxon>Helotiales</taxon>
        <taxon>Sclerotiniaceae</taxon>
        <taxon>Sclerotinia</taxon>
    </lineage>
</organism>
<comment type="subunit">
    <text evidence="1">Component of the NuA4 histone acetyltransferase complex.</text>
</comment>